<dbReference type="RefSeq" id="WP_237966381.1">
    <property type="nucleotide sequence ID" value="NZ_JAKNHQ010000002.1"/>
</dbReference>
<evidence type="ECO:0000313" key="8">
    <source>
        <dbReference type="Proteomes" id="UP001298681"/>
    </source>
</evidence>
<evidence type="ECO:0000259" key="6">
    <source>
        <dbReference type="PROSITE" id="PS51643"/>
    </source>
</evidence>
<dbReference type="Pfam" id="PF01966">
    <property type="entry name" value="HD"/>
    <property type="match status" value="1"/>
</dbReference>
<dbReference type="InterPro" id="IPR011545">
    <property type="entry name" value="DEAD/DEAH_box_helicase_dom"/>
</dbReference>
<comment type="similarity">
    <text evidence="1">In the N-terminal section; belongs to the CRISPR-associated nuclease Cas3-HD family.</text>
</comment>
<name>A0ABS9MGA2_9FIRM</name>
<proteinExistence type="inferred from homology"/>
<keyword evidence="3" id="KW-0479">Metal-binding</keyword>
<accession>A0ABS9MGA2</accession>
<evidence type="ECO:0000256" key="5">
    <source>
        <dbReference type="ARBA" id="ARBA00023118"/>
    </source>
</evidence>
<dbReference type="PROSITE" id="PS51643">
    <property type="entry name" value="HD_CAS3"/>
    <property type="match status" value="1"/>
</dbReference>
<reference evidence="7 8" key="1">
    <citation type="submission" date="2022-01" db="EMBL/GenBank/DDBJ databases">
        <title>Collection of gut derived symbiotic bacterial strains cultured from healthy donors.</title>
        <authorList>
            <person name="Lin H."/>
            <person name="Kohout C."/>
            <person name="Waligurski E."/>
            <person name="Pamer E.G."/>
        </authorList>
    </citation>
    <scope>NUCLEOTIDE SEQUENCE [LARGE SCALE GENOMIC DNA]</scope>
    <source>
        <strain evidence="7 8">DFI.7.58</strain>
    </source>
</reference>
<protein>
    <submittedName>
        <fullName evidence="7">CRISPR-associated endonuclease Cas3</fullName>
    </submittedName>
</protein>
<dbReference type="SUPFAM" id="SSF109604">
    <property type="entry name" value="HD-domain/PDEase-like"/>
    <property type="match status" value="1"/>
</dbReference>
<dbReference type="Proteomes" id="UP001298681">
    <property type="component" value="Unassembled WGS sequence"/>
</dbReference>
<keyword evidence="5" id="KW-0051">Antiviral defense</keyword>
<feature type="domain" description="HD Cas3-type" evidence="6">
    <location>
        <begin position="8"/>
        <end position="161"/>
    </location>
</feature>
<keyword evidence="8" id="KW-1185">Reference proteome</keyword>
<keyword evidence="7" id="KW-0255">Endonuclease</keyword>
<dbReference type="Gene3D" id="3.40.50.300">
    <property type="entry name" value="P-loop containing nucleotide triphosphate hydrolases"/>
    <property type="match status" value="1"/>
</dbReference>
<sequence>MIVAHKSADGRLQPLEEHLRNVAEYAKRFSEVFEAGEYAYVLGLAHDIGKYSAEFQDYLLNEGTGGDHSTAGAKELFRLRMLPASLCAAGHHAGLPDGGGPGDPAGLPTWQGRLKKQVHPYAAHRNEIDLEAVSRPPEANGFRIAFFTRMLFSALVDADFLDTEAFMQSATVQRGGYASISTLFDALKQYIDPWLHPQGDVNPINQKRTEILKCCLEAGKGKRGLKSLTVPTGGGKTIASLAFALQHAVQYGLSRVIYVIPYTSIIEQTAKVFRAIVGAENVLEYHANVSFDQQGDDDRKTEKLRLSAENWDAPIIVTTSVQFLNRSTRTGPLDAASFTILPIVSSFLTKPRCCLWTI</sequence>
<evidence type="ECO:0000313" key="7">
    <source>
        <dbReference type="EMBL" id="MCG4609837.1"/>
    </source>
</evidence>
<evidence type="ECO:0000256" key="2">
    <source>
        <dbReference type="ARBA" id="ARBA00009046"/>
    </source>
</evidence>
<dbReference type="InterPro" id="IPR006483">
    <property type="entry name" value="CRISPR-assoc_Cas3_HD"/>
</dbReference>
<dbReference type="InterPro" id="IPR006674">
    <property type="entry name" value="HD_domain"/>
</dbReference>
<dbReference type="EMBL" id="JAKNHQ010000002">
    <property type="protein sequence ID" value="MCG4609837.1"/>
    <property type="molecule type" value="Genomic_DNA"/>
</dbReference>
<gene>
    <name evidence="7" type="ORF">L0P57_02605</name>
</gene>
<dbReference type="Gene3D" id="1.10.3210.30">
    <property type="match status" value="1"/>
</dbReference>
<keyword evidence="4" id="KW-0378">Hydrolase</keyword>
<dbReference type="InterPro" id="IPR038257">
    <property type="entry name" value="CRISPR-assoc_Cas3_HD_sf"/>
</dbReference>
<evidence type="ECO:0000256" key="1">
    <source>
        <dbReference type="ARBA" id="ARBA00006847"/>
    </source>
</evidence>
<dbReference type="InterPro" id="IPR027417">
    <property type="entry name" value="P-loop_NTPase"/>
</dbReference>
<dbReference type="GO" id="GO:0004519">
    <property type="term" value="F:endonuclease activity"/>
    <property type="evidence" value="ECO:0007669"/>
    <property type="project" value="UniProtKB-KW"/>
</dbReference>
<dbReference type="SUPFAM" id="SSF52540">
    <property type="entry name" value="P-loop containing nucleoside triphosphate hydrolases"/>
    <property type="match status" value="1"/>
</dbReference>
<comment type="caution">
    <text evidence="7">The sequence shown here is derived from an EMBL/GenBank/DDBJ whole genome shotgun (WGS) entry which is preliminary data.</text>
</comment>
<organism evidence="7 8">
    <name type="scientific">Anaeromassilibacillus senegalensis</name>
    <dbReference type="NCBI Taxonomy" id="1673717"/>
    <lineage>
        <taxon>Bacteria</taxon>
        <taxon>Bacillati</taxon>
        <taxon>Bacillota</taxon>
        <taxon>Clostridia</taxon>
        <taxon>Eubacteriales</taxon>
        <taxon>Acutalibacteraceae</taxon>
        <taxon>Anaeromassilibacillus</taxon>
    </lineage>
</organism>
<comment type="similarity">
    <text evidence="2">In the central section; belongs to the CRISPR-associated helicase Cas3 family.</text>
</comment>
<evidence type="ECO:0000256" key="4">
    <source>
        <dbReference type="ARBA" id="ARBA00022801"/>
    </source>
</evidence>
<dbReference type="NCBIfam" id="TIGR01596">
    <property type="entry name" value="cas3_HD"/>
    <property type="match status" value="1"/>
</dbReference>
<dbReference type="CDD" id="cd09641">
    <property type="entry name" value="Cas3''_I"/>
    <property type="match status" value="1"/>
</dbReference>
<dbReference type="Pfam" id="PF00270">
    <property type="entry name" value="DEAD"/>
    <property type="match status" value="1"/>
</dbReference>
<keyword evidence="7" id="KW-0540">Nuclease</keyword>
<evidence type="ECO:0000256" key="3">
    <source>
        <dbReference type="ARBA" id="ARBA00022723"/>
    </source>
</evidence>